<gene>
    <name evidence="1" type="ORF">NUW58_g3072</name>
</gene>
<protein>
    <submittedName>
        <fullName evidence="1">Uncharacterized protein</fullName>
    </submittedName>
</protein>
<organism evidence="1 2">
    <name type="scientific">Xylaria curta</name>
    <dbReference type="NCBI Taxonomy" id="42375"/>
    <lineage>
        <taxon>Eukaryota</taxon>
        <taxon>Fungi</taxon>
        <taxon>Dikarya</taxon>
        <taxon>Ascomycota</taxon>
        <taxon>Pezizomycotina</taxon>
        <taxon>Sordariomycetes</taxon>
        <taxon>Xylariomycetidae</taxon>
        <taxon>Xylariales</taxon>
        <taxon>Xylariaceae</taxon>
        <taxon>Xylaria</taxon>
    </lineage>
</organism>
<keyword evidence="2" id="KW-1185">Reference proteome</keyword>
<name>A0ACC1PE74_9PEZI</name>
<comment type="caution">
    <text evidence="1">The sequence shown here is derived from an EMBL/GenBank/DDBJ whole genome shotgun (WGS) entry which is preliminary data.</text>
</comment>
<evidence type="ECO:0000313" key="2">
    <source>
        <dbReference type="Proteomes" id="UP001143856"/>
    </source>
</evidence>
<accession>A0ACC1PE74</accession>
<reference evidence="1" key="1">
    <citation type="submission" date="2022-10" db="EMBL/GenBank/DDBJ databases">
        <title>Genome Sequence of Xylaria curta.</title>
        <authorList>
            <person name="Buettner E."/>
        </authorList>
    </citation>
    <scope>NUCLEOTIDE SEQUENCE</scope>
    <source>
        <strain evidence="1">Babe10</strain>
    </source>
</reference>
<evidence type="ECO:0000313" key="1">
    <source>
        <dbReference type="EMBL" id="KAJ2990195.1"/>
    </source>
</evidence>
<sequence>MSNNSNNRKAEATGATAGTNLNPDKVVKAFLVGYCTAGISPIFAEAATENDSALALPGMDDSRDGLRFVGRNGQEQAHYIPVMTTCYTGAMTEIKKYLYDVDVTWAPQGVDKNQLTRDRACKGPVEEALDNFLRSKGARPSLAMSLGLI</sequence>
<proteinExistence type="predicted"/>
<dbReference type="Proteomes" id="UP001143856">
    <property type="component" value="Unassembled WGS sequence"/>
</dbReference>
<dbReference type="EMBL" id="JAPDGR010000443">
    <property type="protein sequence ID" value="KAJ2990195.1"/>
    <property type="molecule type" value="Genomic_DNA"/>
</dbReference>